<comment type="similarity">
    <text evidence="5">Belongs to the DEF8 family.</text>
</comment>
<dbReference type="InterPro" id="IPR051366">
    <property type="entry name" value="DEF8"/>
</dbReference>
<dbReference type="Pfam" id="PF13901">
    <property type="entry name" value="RH_dom"/>
    <property type="match status" value="1"/>
</dbReference>
<evidence type="ECO:0000313" key="9">
    <source>
        <dbReference type="EMBL" id="JAS31742.1"/>
    </source>
</evidence>
<dbReference type="EMBL" id="GEDC01021489">
    <property type="protein sequence ID" value="JAS15809.1"/>
    <property type="molecule type" value="Transcribed_RNA"/>
</dbReference>
<feature type="domain" description="Phorbol-ester/DAG-type" evidence="7">
    <location>
        <begin position="126"/>
        <end position="179"/>
    </location>
</feature>
<dbReference type="InterPro" id="IPR025258">
    <property type="entry name" value="RH_dom"/>
</dbReference>
<evidence type="ECO:0000256" key="6">
    <source>
        <dbReference type="SAM" id="MobiDB-lite"/>
    </source>
</evidence>
<evidence type="ECO:0000256" key="1">
    <source>
        <dbReference type="ARBA" id="ARBA00022723"/>
    </source>
</evidence>
<dbReference type="InterPro" id="IPR002219">
    <property type="entry name" value="PKC_DAG/PE"/>
</dbReference>
<dbReference type="Gene3D" id="3.30.60.20">
    <property type="match status" value="1"/>
</dbReference>
<feature type="region of interest" description="Disordered" evidence="6">
    <location>
        <begin position="1"/>
        <end position="38"/>
    </location>
</feature>
<name>A0A1B6E1E0_9HEMI</name>
<dbReference type="SUPFAM" id="SSF57889">
    <property type="entry name" value="Cysteine-rich domain"/>
    <property type="match status" value="1"/>
</dbReference>
<dbReference type="CDD" id="cd20819">
    <property type="entry name" value="C1_DEF8"/>
    <property type="match status" value="1"/>
</dbReference>
<reference evidence="9" key="1">
    <citation type="submission" date="2015-12" db="EMBL/GenBank/DDBJ databases">
        <title>De novo transcriptome assembly of four potential Pierce s Disease insect vectors from Arizona vineyards.</title>
        <authorList>
            <person name="Tassone E.E."/>
        </authorList>
    </citation>
    <scope>NUCLEOTIDE SEQUENCE</scope>
</reference>
<dbReference type="PROSITE" id="PS50081">
    <property type="entry name" value="ZF_DAG_PE_2"/>
    <property type="match status" value="1"/>
</dbReference>
<keyword evidence="2" id="KW-0677">Repeat</keyword>
<keyword evidence="1" id="KW-0479">Metal-binding</keyword>
<evidence type="ECO:0000256" key="2">
    <source>
        <dbReference type="ARBA" id="ARBA00022737"/>
    </source>
</evidence>
<dbReference type="GO" id="GO:0008270">
    <property type="term" value="F:zinc ion binding"/>
    <property type="evidence" value="ECO:0007669"/>
    <property type="project" value="UniProtKB-KW"/>
</dbReference>
<dbReference type="EMBL" id="GEDC01005556">
    <property type="protein sequence ID" value="JAS31742.1"/>
    <property type="molecule type" value="Transcribed_RNA"/>
</dbReference>
<keyword evidence="4" id="KW-0862">Zinc</keyword>
<dbReference type="SMART" id="SM01175">
    <property type="entry name" value="DUF4206"/>
    <property type="match status" value="1"/>
</dbReference>
<dbReference type="AlphaFoldDB" id="A0A1B6E1E0"/>
<evidence type="ECO:0000259" key="7">
    <source>
        <dbReference type="PROSITE" id="PS50081"/>
    </source>
</evidence>
<dbReference type="PANTHER" id="PTHR12326">
    <property type="entry name" value="PLECKSTRIN HOMOLOGY DOMAIN CONTAINING PROTEIN"/>
    <property type="match status" value="1"/>
</dbReference>
<accession>A0A1B6E1E0</accession>
<gene>
    <name evidence="9" type="ORF">g.12115</name>
    <name evidence="8" type="ORF">g.12119</name>
</gene>
<evidence type="ECO:0000313" key="8">
    <source>
        <dbReference type="EMBL" id="JAS15809.1"/>
    </source>
</evidence>
<proteinExistence type="inferred from homology"/>
<dbReference type="PANTHER" id="PTHR12326:SF3">
    <property type="entry name" value="DIFFERENTIALLY EXPRESSED IN FDCP 8 HOMOLOG"/>
    <property type="match status" value="1"/>
</dbReference>
<dbReference type="InterPro" id="IPR046349">
    <property type="entry name" value="C1-like_sf"/>
</dbReference>
<organism evidence="9">
    <name type="scientific">Clastoptera arizonana</name>
    <name type="common">Arizona spittle bug</name>
    <dbReference type="NCBI Taxonomy" id="38151"/>
    <lineage>
        <taxon>Eukaryota</taxon>
        <taxon>Metazoa</taxon>
        <taxon>Ecdysozoa</taxon>
        <taxon>Arthropoda</taxon>
        <taxon>Hexapoda</taxon>
        <taxon>Insecta</taxon>
        <taxon>Pterygota</taxon>
        <taxon>Neoptera</taxon>
        <taxon>Paraneoptera</taxon>
        <taxon>Hemiptera</taxon>
        <taxon>Auchenorrhyncha</taxon>
        <taxon>Cercopoidea</taxon>
        <taxon>Clastopteridae</taxon>
        <taxon>Clastoptera</taxon>
    </lineage>
</organism>
<evidence type="ECO:0000256" key="5">
    <source>
        <dbReference type="ARBA" id="ARBA00029450"/>
    </source>
</evidence>
<keyword evidence="3" id="KW-0863">Zinc-finger</keyword>
<evidence type="ECO:0000256" key="3">
    <source>
        <dbReference type="ARBA" id="ARBA00022771"/>
    </source>
</evidence>
<evidence type="ECO:0000256" key="4">
    <source>
        <dbReference type="ARBA" id="ARBA00022833"/>
    </source>
</evidence>
<dbReference type="InterPro" id="IPR047983">
    <property type="entry name" value="DEF8_C1"/>
</dbReference>
<protein>
    <recommendedName>
        <fullName evidence="7">Phorbol-ester/DAG-type domain-containing protein</fullName>
    </recommendedName>
</protein>
<feature type="compositionally biased region" description="Basic and acidic residues" evidence="6">
    <location>
        <begin position="1"/>
        <end position="15"/>
    </location>
</feature>
<sequence length="433" mass="50387">MEDKETTRELIESKSTRTLSSTSSIFEGLSDDESPDESSITSCLIGVENYLTITEGCKYALSIPQLTEAITKCKDLVLDTKECSEERKWLVRRLIELRYKLVQCKEAEEESRNGRKSNLEINVILGHHLELYYDPTIPYKQFCDRCCGSIWGVLQSWYQCLDCQYRCHEHCVIQTCRICPHLIISETCLYEPRICPEVGLGVQSFRCAECKAHVTFKNSWAEPRLCDYNGLYYCTSCHWNNSAIIPARVMKNWDFAPRFVCQASFQLLKLSKTRPLLTLNCKLYGLVEDLGQLKKLRHDILLMKSYLITCKEALEQKLIWKQFADRPHFLSDSDIFSLQDLIELKSGKLLINLETAVNIFSKHIKENCKVCSGQGYICELCDDKDNIIFPFDNVVYICSKCKMVYHKYCWTMKQECLRCKRIKKRNIQIDEVQ</sequence>